<evidence type="ECO:0000256" key="1">
    <source>
        <dbReference type="ARBA" id="ARBA00004651"/>
    </source>
</evidence>
<evidence type="ECO:0000259" key="7">
    <source>
        <dbReference type="Pfam" id="PF01757"/>
    </source>
</evidence>
<dbReference type="RefSeq" id="WP_008144943.1">
    <property type="nucleotide sequence ID" value="NZ_CABJGD010000017.1"/>
</dbReference>
<gene>
    <name evidence="8" type="ORF">DW921_08860</name>
</gene>
<dbReference type="GO" id="GO:0005886">
    <property type="term" value="C:plasma membrane"/>
    <property type="evidence" value="ECO:0007669"/>
    <property type="project" value="UniProtKB-SubCell"/>
</dbReference>
<comment type="caution">
    <text evidence="8">The sequence shown here is derived from an EMBL/GenBank/DDBJ whole genome shotgun (WGS) entry which is preliminary data.</text>
</comment>
<dbReference type="GO" id="GO:0016413">
    <property type="term" value="F:O-acetyltransferase activity"/>
    <property type="evidence" value="ECO:0007669"/>
    <property type="project" value="TreeGrafter"/>
</dbReference>
<dbReference type="EMBL" id="QSFT01000017">
    <property type="protein sequence ID" value="RHA75195.1"/>
    <property type="molecule type" value="Genomic_DNA"/>
</dbReference>
<keyword evidence="8" id="KW-0808">Transferase</keyword>
<evidence type="ECO:0000256" key="3">
    <source>
        <dbReference type="ARBA" id="ARBA00022475"/>
    </source>
</evidence>
<dbReference type="GO" id="GO:0009246">
    <property type="term" value="P:enterobacterial common antigen biosynthetic process"/>
    <property type="evidence" value="ECO:0007669"/>
    <property type="project" value="TreeGrafter"/>
</dbReference>
<evidence type="ECO:0000256" key="5">
    <source>
        <dbReference type="ARBA" id="ARBA00022989"/>
    </source>
</evidence>
<dbReference type="GeneID" id="78405518"/>
<keyword evidence="3" id="KW-1003">Cell membrane</keyword>
<keyword evidence="4" id="KW-0812">Transmembrane</keyword>
<evidence type="ECO:0000313" key="8">
    <source>
        <dbReference type="EMBL" id="RHA75195.1"/>
    </source>
</evidence>
<dbReference type="Proteomes" id="UP000283855">
    <property type="component" value="Unassembled WGS sequence"/>
</dbReference>
<proteinExistence type="inferred from homology"/>
<evidence type="ECO:0000313" key="9">
    <source>
        <dbReference type="Proteomes" id="UP000283855"/>
    </source>
</evidence>
<feature type="domain" description="Acyltransferase 3" evidence="7">
    <location>
        <begin position="14"/>
        <end position="367"/>
    </location>
</feature>
<name>A0A413SZ74_9BACT</name>
<keyword evidence="5" id="KW-1133">Transmembrane helix</keyword>
<dbReference type="InterPro" id="IPR002656">
    <property type="entry name" value="Acyl_transf_3_dom"/>
</dbReference>
<comment type="similarity">
    <text evidence="2">Belongs to the acyltransferase 3 family.</text>
</comment>
<evidence type="ECO:0000256" key="2">
    <source>
        <dbReference type="ARBA" id="ARBA00007400"/>
    </source>
</evidence>
<protein>
    <submittedName>
        <fullName evidence="8">Acyltransferase</fullName>
    </submittedName>
</protein>
<evidence type="ECO:0000256" key="6">
    <source>
        <dbReference type="ARBA" id="ARBA00023136"/>
    </source>
</evidence>
<sequence length="385" mass="44223">MGNTLNSVAKKQIVWLDVVRLLAMFTVVCCHSTDPFNFYPGEPPANISEIKFWGAAYGSVLRPCVPLFVMITGALLLPVKGDTGAFYRKRISRVFWPFLIWSVIYNLFPWITGLLGCRPELILDFFPYSGEEAARQSLSVSMDYISHIPLNFSLLDVHMWYIYLLIGMYLYMPVFSAWVEKASEKAKLWFLAAWGVTLFVPYYREFVNPYLWGSCSWNEFYMLYNFAGFNGYLLLGHYLRHHDFSLARTLGWGIPSFVIGFLITFLGFRHITSLPEYTEEQLEMFFYYCSPNVVMMTVPCFLIAKKVNVRNERLRQALANLTVCGFGVYMIHYFFTGPCVLLARMCHIPVAVQIPVAALIAFGASWGLVNLLRRLTGKYAKYLVG</sequence>
<keyword evidence="6" id="KW-0472">Membrane</keyword>
<accession>A0A413SZ74</accession>
<dbReference type="Pfam" id="PF01757">
    <property type="entry name" value="Acyl_transf_3"/>
    <property type="match status" value="1"/>
</dbReference>
<reference evidence="8 9" key="1">
    <citation type="submission" date="2018-08" db="EMBL/GenBank/DDBJ databases">
        <title>A genome reference for cultivated species of the human gut microbiota.</title>
        <authorList>
            <person name="Zou Y."/>
            <person name="Xue W."/>
            <person name="Luo G."/>
        </authorList>
    </citation>
    <scope>NUCLEOTIDE SEQUENCE [LARGE SCALE GENOMIC DNA]</scope>
    <source>
        <strain evidence="8 9">AM42-38</strain>
    </source>
</reference>
<dbReference type="PANTHER" id="PTHR40074:SF2">
    <property type="entry name" value="O-ACETYLTRANSFERASE WECH"/>
    <property type="match status" value="1"/>
</dbReference>
<dbReference type="AlphaFoldDB" id="A0A413SZ74"/>
<evidence type="ECO:0000256" key="4">
    <source>
        <dbReference type="ARBA" id="ARBA00022692"/>
    </source>
</evidence>
<organism evidence="8 9">
    <name type="scientific">Phocaeicola coprophilus</name>
    <dbReference type="NCBI Taxonomy" id="387090"/>
    <lineage>
        <taxon>Bacteria</taxon>
        <taxon>Pseudomonadati</taxon>
        <taxon>Bacteroidota</taxon>
        <taxon>Bacteroidia</taxon>
        <taxon>Bacteroidales</taxon>
        <taxon>Bacteroidaceae</taxon>
        <taxon>Phocaeicola</taxon>
    </lineage>
</organism>
<dbReference type="PANTHER" id="PTHR40074">
    <property type="entry name" value="O-ACETYLTRANSFERASE WECH"/>
    <property type="match status" value="1"/>
</dbReference>
<keyword evidence="8" id="KW-0012">Acyltransferase</keyword>
<comment type="subcellular location">
    <subcellularLocation>
        <location evidence="1">Cell membrane</location>
        <topology evidence="1">Multi-pass membrane protein</topology>
    </subcellularLocation>
</comment>